<evidence type="ECO:0000256" key="4">
    <source>
        <dbReference type="ARBA" id="ARBA00023136"/>
    </source>
</evidence>
<feature type="domain" description="Guanylate cyclase" evidence="6">
    <location>
        <begin position="548"/>
        <end position="698"/>
    </location>
</feature>
<dbReference type="InterPro" id="IPR029787">
    <property type="entry name" value="Nucleotide_cyclase"/>
</dbReference>
<dbReference type="Gene3D" id="1.20.120.350">
    <property type="entry name" value="Voltage-gated potassium channels. Chain C"/>
    <property type="match status" value="1"/>
</dbReference>
<organism evidence="7 8">
    <name type="scientific">Tetraparma gracilis</name>
    <dbReference type="NCBI Taxonomy" id="2962635"/>
    <lineage>
        <taxon>Eukaryota</taxon>
        <taxon>Sar</taxon>
        <taxon>Stramenopiles</taxon>
        <taxon>Ochrophyta</taxon>
        <taxon>Bolidophyceae</taxon>
        <taxon>Parmales</taxon>
        <taxon>Triparmaceae</taxon>
        <taxon>Tetraparma</taxon>
    </lineage>
</organism>
<keyword evidence="3 5" id="KW-1133">Transmembrane helix</keyword>
<dbReference type="CDD" id="cd07302">
    <property type="entry name" value="CHD"/>
    <property type="match status" value="1"/>
</dbReference>
<evidence type="ECO:0000256" key="3">
    <source>
        <dbReference type="ARBA" id="ARBA00022989"/>
    </source>
</evidence>
<evidence type="ECO:0000313" key="7">
    <source>
        <dbReference type="EMBL" id="GMI29632.1"/>
    </source>
</evidence>
<feature type="transmembrane region" description="Helical" evidence="5">
    <location>
        <begin position="25"/>
        <end position="44"/>
    </location>
</feature>
<reference evidence="7 8" key="1">
    <citation type="journal article" date="2023" name="Commun. Biol.">
        <title>Genome analysis of Parmales, the sister group of diatoms, reveals the evolutionary specialization of diatoms from phago-mixotrophs to photoautotrophs.</title>
        <authorList>
            <person name="Ban H."/>
            <person name="Sato S."/>
            <person name="Yoshikawa S."/>
            <person name="Yamada K."/>
            <person name="Nakamura Y."/>
            <person name="Ichinomiya M."/>
            <person name="Sato N."/>
            <person name="Blanc-Mathieu R."/>
            <person name="Endo H."/>
            <person name="Kuwata A."/>
            <person name="Ogata H."/>
        </authorList>
    </citation>
    <scope>NUCLEOTIDE SEQUENCE [LARGE SCALE GENOMIC DNA]</scope>
</reference>
<accession>A0ABQ6MNG2</accession>
<protein>
    <recommendedName>
        <fullName evidence="6">Guanylate cyclase domain-containing protein</fullName>
    </recommendedName>
</protein>
<dbReference type="PANTHER" id="PTHR43336:SF3">
    <property type="entry name" value="GUANYLATE CYCLASE DOMAIN-CONTAINING PROTEIN"/>
    <property type="match status" value="1"/>
</dbReference>
<dbReference type="EMBL" id="BRYB01000411">
    <property type="protein sequence ID" value="GMI29632.1"/>
    <property type="molecule type" value="Genomic_DNA"/>
</dbReference>
<evidence type="ECO:0000313" key="8">
    <source>
        <dbReference type="Proteomes" id="UP001165060"/>
    </source>
</evidence>
<evidence type="ECO:0000256" key="2">
    <source>
        <dbReference type="ARBA" id="ARBA00022692"/>
    </source>
</evidence>
<proteinExistence type="predicted"/>
<dbReference type="SUPFAM" id="SSF55073">
    <property type="entry name" value="Nucleotide cyclase"/>
    <property type="match status" value="1"/>
</dbReference>
<evidence type="ECO:0000259" key="6">
    <source>
        <dbReference type="PROSITE" id="PS50125"/>
    </source>
</evidence>
<gene>
    <name evidence="7" type="ORF">TeGR_g13105</name>
</gene>
<comment type="subcellular location">
    <subcellularLocation>
        <location evidence="1">Membrane</location>
        <topology evidence="1">Multi-pass membrane protein</topology>
    </subcellularLocation>
</comment>
<evidence type="ECO:0000256" key="1">
    <source>
        <dbReference type="ARBA" id="ARBA00004141"/>
    </source>
</evidence>
<sequence>MGDAEEGVTKTVRNIEAPPSPLSKVMNSMAVTALMTVLTIYCLFSEDVKTSMVTPTCTEAWGEDLEHIDLDPNVCDAFTGSDPSFVFISLFAFILFFLEVVASSITTPGYLSWPDPSMLFYNEKEPKTLAVRLSYAIPGSFYFWLDVLSTISLIFEIPAINPIVTDPIEIEAALSETGGGDSGSSGFSDNAESARAGKASRAGARAGKVVKIIRMVRLIRLVKLFKYAEQSKDKLGKNKDGQVIPEVTVDDDEEEEMLPESHVGTEMTEKVTKNTIVGVLLMLIAIPNLQANSADYTMNYSVMNLYNQRLAAARVWDAHGNLTADSEAEWPEDYKQTRKAWVQTQHYLLNADEQGYSTLNCFNFDAHGFGDPDYVHDYPNYPDYNPMDLNLRTSEFSLFIVENTTETADGETTAVYGYFNKKEEVKSAAELNMGLTTFVIFVLGLASALFTRDVNSKVLGPIETMIELVKEISDNPLAKEFKSISKKDIHSNNDGMETTLILQTITKIAGLMRVGFGEAGAEIIAKNLGKSDAAGMSLLGDGVKIKSIFGFCDIRNFTDTTECLQEEVMLFVNRIANILHGIVVQCQGAANKNIGDAFLLTWKLHEEKLGKGGEQEFVADQALLSLLKTTAEMARHEDFICNFSSTALAILYERMPGYKCKMGCGLHMGWAVEGAIGSDMKIDASYISPHVNWAEFLESSTKE</sequence>
<dbReference type="InterPro" id="IPR027359">
    <property type="entry name" value="Volt_channel_dom_sf"/>
</dbReference>
<dbReference type="PROSITE" id="PS50125">
    <property type="entry name" value="GUANYLATE_CYCLASE_2"/>
    <property type="match status" value="1"/>
</dbReference>
<keyword evidence="4 5" id="KW-0472">Membrane</keyword>
<name>A0ABQ6MNG2_9STRA</name>
<dbReference type="PANTHER" id="PTHR43336">
    <property type="entry name" value="OXYGEN SENSOR HISTIDINE KINASE RESPONSE REGULATOR DEVS/DOSS"/>
    <property type="match status" value="1"/>
</dbReference>
<comment type="caution">
    <text evidence="7">The sequence shown here is derived from an EMBL/GenBank/DDBJ whole genome shotgun (WGS) entry which is preliminary data.</text>
</comment>
<keyword evidence="8" id="KW-1185">Reference proteome</keyword>
<dbReference type="Pfam" id="PF00211">
    <property type="entry name" value="Guanylate_cyc"/>
    <property type="match status" value="1"/>
</dbReference>
<dbReference type="Proteomes" id="UP001165060">
    <property type="component" value="Unassembled WGS sequence"/>
</dbReference>
<dbReference type="Gene3D" id="3.30.70.1230">
    <property type="entry name" value="Nucleotide cyclase"/>
    <property type="match status" value="1"/>
</dbReference>
<keyword evidence="2 5" id="KW-0812">Transmembrane</keyword>
<evidence type="ECO:0000256" key="5">
    <source>
        <dbReference type="SAM" id="Phobius"/>
    </source>
</evidence>
<feature type="transmembrane region" description="Helical" evidence="5">
    <location>
        <begin position="85"/>
        <end position="113"/>
    </location>
</feature>
<dbReference type="InterPro" id="IPR001054">
    <property type="entry name" value="A/G_cyclase"/>
</dbReference>